<keyword evidence="1" id="KW-0812">Transmembrane</keyword>
<gene>
    <name evidence="2" type="ORF">EVC11_012</name>
</gene>
<dbReference type="EMBL" id="MN988539">
    <property type="protein sequence ID" value="QIG74594.1"/>
    <property type="molecule type" value="Genomic_DNA"/>
</dbReference>
<evidence type="ECO:0000313" key="3">
    <source>
        <dbReference type="Proteomes" id="UP000623593"/>
    </source>
</evidence>
<reference evidence="2" key="1">
    <citation type="submission" date="2020-01" db="EMBL/GenBank/DDBJ databases">
        <title>Patterns of diversity and host range of bacteriophage communities associated with bean-nodulatin bacteria.</title>
        <authorList>
            <person name="Vann Cauwenberghe J."/>
            <person name="Santamaria R.I."/>
            <person name="Bustos P."/>
            <person name="Juarez S."/>
            <person name="Gonzalez V."/>
        </authorList>
    </citation>
    <scope>NUCLEOTIDE SEQUENCE</scope>
</reference>
<organism evidence="2 3">
    <name type="scientific">Rhizobium phage RHph_I20</name>
    <dbReference type="NCBI Taxonomy" id="2509730"/>
    <lineage>
        <taxon>Viruses</taxon>
        <taxon>Duplodnaviria</taxon>
        <taxon>Heunggongvirae</taxon>
        <taxon>Uroviricota</taxon>
        <taxon>Caudoviricetes</taxon>
        <taxon>Autographivirales</taxon>
        <taxon>Autographivirales incertae sedis</taxon>
        <taxon>Morelosvirus</taxon>
        <taxon>Morelosvirus RHphI20</taxon>
    </lineage>
</organism>
<name>A0A7S5RL82_9CAUD</name>
<sequence>MRPASHSLKGCGKDGHQPPMVVIMQTKQWIIIGATLACCLAYAMLGALAAPPGWRPSLLGLLLDPVMIVILIGGLAAARYSRNHS</sequence>
<feature type="transmembrane region" description="Helical" evidence="1">
    <location>
        <begin position="57"/>
        <end position="78"/>
    </location>
</feature>
<protein>
    <recommendedName>
        <fullName evidence="4">Transmembrane protein</fullName>
    </recommendedName>
</protein>
<keyword evidence="1" id="KW-1133">Transmembrane helix</keyword>
<evidence type="ECO:0000256" key="1">
    <source>
        <dbReference type="SAM" id="Phobius"/>
    </source>
</evidence>
<evidence type="ECO:0008006" key="4">
    <source>
        <dbReference type="Google" id="ProtNLM"/>
    </source>
</evidence>
<dbReference type="Proteomes" id="UP000623593">
    <property type="component" value="Segment"/>
</dbReference>
<evidence type="ECO:0000313" key="2">
    <source>
        <dbReference type="EMBL" id="QIG74594.1"/>
    </source>
</evidence>
<proteinExistence type="predicted"/>
<keyword evidence="3" id="KW-1185">Reference proteome</keyword>
<accession>A0A7S5RL82</accession>
<keyword evidence="1" id="KW-0472">Membrane</keyword>
<feature type="transmembrane region" description="Helical" evidence="1">
    <location>
        <begin position="29"/>
        <end position="51"/>
    </location>
</feature>